<gene>
    <name evidence="1" type="ORF">HMPREF0673_01215</name>
</gene>
<sequence>MLYAKKYVQRYNKIMIFANYFPPFPMQISYLKTPTKILIL</sequence>
<accession>G6AX65</accession>
<proteinExistence type="predicted"/>
<name>G6AX65_9BACT</name>
<evidence type="ECO:0000313" key="2">
    <source>
        <dbReference type="Proteomes" id="UP000004407"/>
    </source>
</evidence>
<reference evidence="1 2" key="1">
    <citation type="submission" date="2011-08" db="EMBL/GenBank/DDBJ databases">
        <authorList>
            <person name="Weinstock G."/>
            <person name="Sodergren E."/>
            <person name="Clifton S."/>
            <person name="Fulton L."/>
            <person name="Fulton B."/>
            <person name="Courtney L."/>
            <person name="Fronick C."/>
            <person name="Harrison M."/>
            <person name="Strong C."/>
            <person name="Farmer C."/>
            <person name="Delahaunty K."/>
            <person name="Markovic C."/>
            <person name="Hall O."/>
            <person name="Minx P."/>
            <person name="Tomlinson C."/>
            <person name="Mitreva M."/>
            <person name="Hou S."/>
            <person name="Chen J."/>
            <person name="Wollam A."/>
            <person name="Pepin K.H."/>
            <person name="Johnson M."/>
            <person name="Bhonagiri V."/>
            <person name="Zhang X."/>
            <person name="Suruliraj S."/>
            <person name="Warren W."/>
            <person name="Chinwalla A."/>
            <person name="Mardis E.R."/>
            <person name="Wilson R.K."/>
        </authorList>
    </citation>
    <scope>NUCLEOTIDE SEQUENCE [LARGE SCALE GENOMIC DNA]</scope>
    <source>
        <strain evidence="1 2">DSM 18206</strain>
    </source>
</reference>
<dbReference type="EMBL" id="AFZZ01000107">
    <property type="protein sequence ID" value="EHJ40747.1"/>
    <property type="molecule type" value="Genomic_DNA"/>
</dbReference>
<dbReference type="HOGENOM" id="CLU_3294539_0_0_10"/>
<protein>
    <submittedName>
        <fullName evidence="1">Uncharacterized protein</fullName>
    </submittedName>
</protein>
<dbReference type="Proteomes" id="UP000004407">
    <property type="component" value="Unassembled WGS sequence"/>
</dbReference>
<organism evidence="1 2">
    <name type="scientific">Leyella stercorea DSM 18206</name>
    <dbReference type="NCBI Taxonomy" id="1002367"/>
    <lineage>
        <taxon>Bacteria</taxon>
        <taxon>Pseudomonadati</taxon>
        <taxon>Bacteroidota</taxon>
        <taxon>Bacteroidia</taxon>
        <taxon>Bacteroidales</taxon>
        <taxon>Prevotellaceae</taxon>
        <taxon>Leyella</taxon>
    </lineage>
</organism>
<comment type="caution">
    <text evidence="1">The sequence shown here is derived from an EMBL/GenBank/DDBJ whole genome shotgun (WGS) entry which is preliminary data.</text>
</comment>
<dbReference type="AlphaFoldDB" id="G6AX65"/>
<evidence type="ECO:0000313" key="1">
    <source>
        <dbReference type="EMBL" id="EHJ40747.1"/>
    </source>
</evidence>